<dbReference type="EMBL" id="MHJO01000019">
    <property type="protein sequence ID" value="OGY69129.1"/>
    <property type="molecule type" value="Genomic_DNA"/>
</dbReference>
<reference evidence="1 2" key="1">
    <citation type="journal article" date="2016" name="Nat. Commun.">
        <title>Thousands of microbial genomes shed light on interconnected biogeochemical processes in an aquifer system.</title>
        <authorList>
            <person name="Anantharaman K."/>
            <person name="Brown C.T."/>
            <person name="Hug L.A."/>
            <person name="Sharon I."/>
            <person name="Castelle C.J."/>
            <person name="Probst A.J."/>
            <person name="Thomas B.C."/>
            <person name="Singh A."/>
            <person name="Wilkins M.J."/>
            <person name="Karaoz U."/>
            <person name="Brodie E.L."/>
            <person name="Williams K.H."/>
            <person name="Hubbard S.S."/>
            <person name="Banfield J.F."/>
        </authorList>
    </citation>
    <scope>NUCLEOTIDE SEQUENCE [LARGE SCALE GENOMIC DNA]</scope>
</reference>
<dbReference type="AlphaFoldDB" id="A0A1G1ZXB4"/>
<protein>
    <submittedName>
        <fullName evidence="1">Uncharacterized protein</fullName>
    </submittedName>
</protein>
<sequence length="80" mass="8576">MVPGKITARISTMGIKAVTNTQGYGKADPSGTVYTEYLNDTTTSRLRQFIDRAAAALSVSKDKLLIEDQRGQKQLGGSIA</sequence>
<proteinExistence type="predicted"/>
<accession>A0A1G1ZXB4</accession>
<evidence type="ECO:0000313" key="2">
    <source>
        <dbReference type="Proteomes" id="UP000176611"/>
    </source>
</evidence>
<name>A0A1G1ZXB4_9BACT</name>
<evidence type="ECO:0000313" key="1">
    <source>
        <dbReference type="EMBL" id="OGY69129.1"/>
    </source>
</evidence>
<gene>
    <name evidence="1" type="ORF">A2586_01905</name>
</gene>
<organism evidence="1 2">
    <name type="scientific">Candidatus Harrisonbacteria bacterium RIFOXYD1_FULL_40_9</name>
    <dbReference type="NCBI Taxonomy" id="1798412"/>
    <lineage>
        <taxon>Bacteria</taxon>
        <taxon>Candidatus Harrisoniibacteriota</taxon>
    </lineage>
</organism>
<comment type="caution">
    <text evidence="1">The sequence shown here is derived from an EMBL/GenBank/DDBJ whole genome shotgun (WGS) entry which is preliminary data.</text>
</comment>
<dbReference type="Proteomes" id="UP000176611">
    <property type="component" value="Unassembled WGS sequence"/>
</dbReference>